<gene>
    <name evidence="2" type="ORF">GCM10009740_02710</name>
</gene>
<evidence type="ECO:0000313" key="3">
    <source>
        <dbReference type="Proteomes" id="UP001501285"/>
    </source>
</evidence>
<dbReference type="RefSeq" id="WP_343986359.1">
    <property type="nucleotide sequence ID" value="NZ_BAAANB010000001.1"/>
</dbReference>
<evidence type="ECO:0000259" key="1">
    <source>
        <dbReference type="Pfam" id="PF09347"/>
    </source>
</evidence>
<sequence>MTISQDVQHTRLGRLFGPGGPVFQPLGGYGDGMELTRLAPQTGTAFLLRAGQRLTVIDPTGEQVSDFFAVMDDDRDEWFSSGRTIDYANSTAVTTGSVLYSNRSRPMATVVEDTCGHHDILLTPCSQQTFDLLYPEFHGAYHPSCFENLATNMAAFGVDPDRISTTLNIFMNVWNERGGELHIDPPTSRAGDRFVLRAEADLVVGLTACSAEKSNNGVCKPIDYRIDD</sequence>
<feature type="domain" description="DUF1989" evidence="1">
    <location>
        <begin position="37"/>
        <end position="203"/>
    </location>
</feature>
<evidence type="ECO:0000313" key="2">
    <source>
        <dbReference type="EMBL" id="GAA2018380.1"/>
    </source>
</evidence>
<dbReference type="Pfam" id="PF09347">
    <property type="entry name" value="DUF1989"/>
    <property type="match status" value="1"/>
</dbReference>
<accession>A0ABP5F829</accession>
<keyword evidence="3" id="KW-1185">Reference proteome</keyword>
<proteinExistence type="predicted"/>
<comment type="caution">
    <text evidence="2">The sequence shown here is derived from an EMBL/GenBank/DDBJ whole genome shotgun (WGS) entry which is preliminary data.</text>
</comment>
<organism evidence="2 3">
    <name type="scientific">Terrabacter terrae</name>
    <dbReference type="NCBI Taxonomy" id="318434"/>
    <lineage>
        <taxon>Bacteria</taxon>
        <taxon>Bacillati</taxon>
        <taxon>Actinomycetota</taxon>
        <taxon>Actinomycetes</taxon>
        <taxon>Micrococcales</taxon>
        <taxon>Intrasporangiaceae</taxon>
        <taxon>Terrabacter</taxon>
    </lineage>
</organism>
<reference evidence="3" key="1">
    <citation type="journal article" date="2019" name="Int. J. Syst. Evol. Microbiol.">
        <title>The Global Catalogue of Microorganisms (GCM) 10K type strain sequencing project: providing services to taxonomists for standard genome sequencing and annotation.</title>
        <authorList>
            <consortium name="The Broad Institute Genomics Platform"/>
            <consortium name="The Broad Institute Genome Sequencing Center for Infectious Disease"/>
            <person name="Wu L."/>
            <person name="Ma J."/>
        </authorList>
    </citation>
    <scope>NUCLEOTIDE SEQUENCE [LARGE SCALE GENOMIC DNA]</scope>
    <source>
        <strain evidence="3">JCM 14283</strain>
    </source>
</reference>
<dbReference type="PANTHER" id="PTHR31527">
    <property type="entry name" value="RE64534P"/>
    <property type="match status" value="1"/>
</dbReference>
<protein>
    <submittedName>
        <fullName evidence="2">Urea carboxylase-associated family protein</fullName>
    </submittedName>
</protein>
<dbReference type="Proteomes" id="UP001501285">
    <property type="component" value="Unassembled WGS sequence"/>
</dbReference>
<dbReference type="EMBL" id="BAAANB010000001">
    <property type="protein sequence ID" value="GAA2018380.1"/>
    <property type="molecule type" value="Genomic_DNA"/>
</dbReference>
<dbReference type="InterPro" id="IPR018959">
    <property type="entry name" value="DUF1989"/>
</dbReference>
<name>A0ABP5F829_9MICO</name>
<dbReference type="PANTHER" id="PTHR31527:SF0">
    <property type="entry name" value="RE64534P"/>
    <property type="match status" value="1"/>
</dbReference>